<dbReference type="InterPro" id="IPR029063">
    <property type="entry name" value="SAM-dependent_MTases_sf"/>
</dbReference>
<accession>X1FMM2</accession>
<reference evidence="2" key="1">
    <citation type="journal article" date="2014" name="Front. Microbiol.">
        <title>High frequency of phylogenetically diverse reductive dehalogenase-homologous genes in deep subseafloor sedimentary metagenomes.</title>
        <authorList>
            <person name="Kawai M."/>
            <person name="Futagami T."/>
            <person name="Toyoda A."/>
            <person name="Takaki Y."/>
            <person name="Nishi S."/>
            <person name="Hori S."/>
            <person name="Arai W."/>
            <person name="Tsubouchi T."/>
            <person name="Morono Y."/>
            <person name="Uchiyama I."/>
            <person name="Ito T."/>
            <person name="Fujiyama A."/>
            <person name="Inagaki F."/>
            <person name="Takami H."/>
        </authorList>
    </citation>
    <scope>NUCLEOTIDE SEQUENCE</scope>
    <source>
        <strain evidence="2">Expedition CK06-06</strain>
    </source>
</reference>
<comment type="caution">
    <text evidence="2">The sequence shown here is derived from an EMBL/GenBank/DDBJ whole genome shotgun (WGS) entry which is preliminary data.</text>
</comment>
<organism evidence="2">
    <name type="scientific">marine sediment metagenome</name>
    <dbReference type="NCBI Taxonomy" id="412755"/>
    <lineage>
        <taxon>unclassified sequences</taxon>
        <taxon>metagenomes</taxon>
        <taxon>ecological metagenomes</taxon>
    </lineage>
</organism>
<feature type="domain" description="Methyltransferase type 11" evidence="1">
    <location>
        <begin position="3"/>
        <end position="81"/>
    </location>
</feature>
<evidence type="ECO:0000259" key="1">
    <source>
        <dbReference type="Pfam" id="PF08241"/>
    </source>
</evidence>
<evidence type="ECO:0000313" key="2">
    <source>
        <dbReference type="EMBL" id="GAH33770.1"/>
    </source>
</evidence>
<name>X1FMM2_9ZZZZ</name>
<dbReference type="AlphaFoldDB" id="X1FMM2"/>
<sequence length="155" mass="17754">MDGYDIFGVDAVKENIDTAIRLHPEIADRLSVADLREELSFPTSSFDFVMCNAVIQHIEPGIVETSTLPELCRVLKRHGVLQLMFKNGSGVLSIFDKDYGTERTFQLYDERRLLKSLEKLGMALIESEPEDQLGGLMFFTDPKYARHCVFYMRKL</sequence>
<dbReference type="Pfam" id="PF08241">
    <property type="entry name" value="Methyltransf_11"/>
    <property type="match status" value="1"/>
</dbReference>
<protein>
    <recommendedName>
        <fullName evidence="1">Methyltransferase type 11 domain-containing protein</fullName>
    </recommendedName>
</protein>
<dbReference type="InterPro" id="IPR013216">
    <property type="entry name" value="Methyltransf_11"/>
</dbReference>
<dbReference type="Gene3D" id="3.40.50.150">
    <property type="entry name" value="Vaccinia Virus protein VP39"/>
    <property type="match status" value="1"/>
</dbReference>
<dbReference type="GO" id="GO:0008757">
    <property type="term" value="F:S-adenosylmethionine-dependent methyltransferase activity"/>
    <property type="evidence" value="ECO:0007669"/>
    <property type="project" value="InterPro"/>
</dbReference>
<proteinExistence type="predicted"/>
<gene>
    <name evidence="2" type="ORF">S03H2_22082</name>
</gene>
<dbReference type="EMBL" id="BARU01011834">
    <property type="protein sequence ID" value="GAH33770.1"/>
    <property type="molecule type" value="Genomic_DNA"/>
</dbReference>
<dbReference type="CDD" id="cd02440">
    <property type="entry name" value="AdoMet_MTases"/>
    <property type="match status" value="1"/>
</dbReference>
<dbReference type="SUPFAM" id="SSF53335">
    <property type="entry name" value="S-adenosyl-L-methionine-dependent methyltransferases"/>
    <property type="match status" value="1"/>
</dbReference>